<evidence type="ECO:0000256" key="1">
    <source>
        <dbReference type="ARBA" id="ARBA00023015"/>
    </source>
</evidence>
<dbReference type="PRINTS" id="PR00032">
    <property type="entry name" value="HTHARAC"/>
</dbReference>
<gene>
    <name evidence="5" type="ORF">ADM90_11765</name>
</gene>
<evidence type="ECO:0000256" key="3">
    <source>
        <dbReference type="ARBA" id="ARBA00023163"/>
    </source>
</evidence>
<dbReference type="Pfam" id="PF12833">
    <property type="entry name" value="HTH_18"/>
    <property type="match status" value="1"/>
</dbReference>
<keyword evidence="1" id="KW-0805">Transcription regulation</keyword>
<evidence type="ECO:0000256" key="2">
    <source>
        <dbReference type="ARBA" id="ARBA00023125"/>
    </source>
</evidence>
<dbReference type="SMART" id="SM00342">
    <property type="entry name" value="HTH_ARAC"/>
    <property type="match status" value="1"/>
</dbReference>
<name>A0A0M9DKJ9_9BACI</name>
<dbReference type="InterPro" id="IPR018060">
    <property type="entry name" value="HTH_AraC"/>
</dbReference>
<proteinExistence type="predicted"/>
<dbReference type="InterPro" id="IPR037923">
    <property type="entry name" value="HTH-like"/>
</dbReference>
<keyword evidence="3" id="KW-0804">Transcription</keyword>
<dbReference type="PANTHER" id="PTHR43280:SF2">
    <property type="entry name" value="HTH-TYPE TRANSCRIPTIONAL REGULATOR EXSA"/>
    <property type="match status" value="1"/>
</dbReference>
<keyword evidence="2" id="KW-0238">DNA-binding</keyword>
<evidence type="ECO:0000313" key="6">
    <source>
        <dbReference type="Proteomes" id="UP000037977"/>
    </source>
</evidence>
<dbReference type="Gene3D" id="1.10.10.60">
    <property type="entry name" value="Homeodomain-like"/>
    <property type="match status" value="2"/>
</dbReference>
<keyword evidence="6" id="KW-1185">Reference proteome</keyword>
<dbReference type="PROSITE" id="PS01124">
    <property type="entry name" value="HTH_ARAC_FAMILY_2"/>
    <property type="match status" value="1"/>
</dbReference>
<dbReference type="AlphaFoldDB" id="A0A0M9DKJ9"/>
<dbReference type="InterPro" id="IPR020449">
    <property type="entry name" value="Tscrpt_reg_AraC-type_HTH"/>
</dbReference>
<dbReference type="PROSITE" id="PS00041">
    <property type="entry name" value="HTH_ARAC_FAMILY_1"/>
    <property type="match status" value="1"/>
</dbReference>
<dbReference type="RefSeq" id="WP_053995201.1">
    <property type="nucleotide sequence ID" value="NZ_CP065643.1"/>
</dbReference>
<dbReference type="SUPFAM" id="SSF46689">
    <property type="entry name" value="Homeodomain-like"/>
    <property type="match status" value="2"/>
</dbReference>
<accession>A0A0M9DKJ9</accession>
<dbReference type="InterPro" id="IPR018062">
    <property type="entry name" value="HTH_AraC-typ_CS"/>
</dbReference>
<dbReference type="GO" id="GO:0003700">
    <property type="term" value="F:DNA-binding transcription factor activity"/>
    <property type="evidence" value="ECO:0007669"/>
    <property type="project" value="InterPro"/>
</dbReference>
<organism evidence="5 6">
    <name type="scientific">Lysinibacillus macroides</name>
    <dbReference type="NCBI Taxonomy" id="33935"/>
    <lineage>
        <taxon>Bacteria</taxon>
        <taxon>Bacillati</taxon>
        <taxon>Bacillota</taxon>
        <taxon>Bacilli</taxon>
        <taxon>Bacillales</taxon>
        <taxon>Bacillaceae</taxon>
        <taxon>Lysinibacillus</taxon>
    </lineage>
</organism>
<feature type="domain" description="HTH araC/xylS-type" evidence="4">
    <location>
        <begin position="172"/>
        <end position="270"/>
    </location>
</feature>
<dbReference type="GO" id="GO:0043565">
    <property type="term" value="F:sequence-specific DNA binding"/>
    <property type="evidence" value="ECO:0007669"/>
    <property type="project" value="InterPro"/>
</dbReference>
<comment type="caution">
    <text evidence="5">The sequence shown here is derived from an EMBL/GenBank/DDBJ whole genome shotgun (WGS) entry which is preliminary data.</text>
</comment>
<dbReference type="SUPFAM" id="SSF51215">
    <property type="entry name" value="Regulatory protein AraC"/>
    <property type="match status" value="1"/>
</dbReference>
<sequence>MALYEQLAQAFVHIPVNILGVYKNPIPANGIFRGHVDYPTTKCALLIILYGQAEFMFDEVEHYQLSAGEGFFGGVNKRMEIRTGEEAAEYFLVHYLPVSRNEANSSLLTEVSTFQVELTSELLQLQEKLQLTAALPDMVSQLEQKSLFYHLVSTVLREERHGQNKESSPVVIDAAQYIQKHYDERLTLEQLAARYGMSGKYFSYLFHKYMGIAPIDYMIRYRMKRAEELLYTTSATIQEIAEAVGYKDPNYFSRIFKTHMGISPKKRRELRQML</sequence>
<reference evidence="5 6" key="1">
    <citation type="submission" date="2015-07" db="EMBL/GenBank/DDBJ databases">
        <title>Genome sequencing project for genomic taxonomy and phylogenomics of Bacillus-like bacteria.</title>
        <authorList>
            <person name="Liu B."/>
            <person name="Wang J."/>
            <person name="Zhu Y."/>
            <person name="Liu G."/>
            <person name="Chen Q."/>
            <person name="Chen Z."/>
            <person name="Che J."/>
            <person name="Ge C."/>
            <person name="Shi H."/>
            <person name="Pan Z."/>
            <person name="Liu X."/>
        </authorList>
    </citation>
    <scope>NUCLEOTIDE SEQUENCE [LARGE SCALE GENOMIC DNA]</scope>
    <source>
        <strain evidence="5 6">DSM 54</strain>
    </source>
</reference>
<protein>
    <recommendedName>
        <fullName evidence="4">HTH araC/xylS-type domain-containing protein</fullName>
    </recommendedName>
</protein>
<evidence type="ECO:0000259" key="4">
    <source>
        <dbReference type="PROSITE" id="PS01124"/>
    </source>
</evidence>
<dbReference type="Proteomes" id="UP000037977">
    <property type="component" value="Unassembled WGS sequence"/>
</dbReference>
<dbReference type="PATRIC" id="fig|33935.3.peg.4276"/>
<dbReference type="EMBL" id="LGCI01000006">
    <property type="protein sequence ID" value="KOY82300.1"/>
    <property type="molecule type" value="Genomic_DNA"/>
</dbReference>
<evidence type="ECO:0000313" key="5">
    <source>
        <dbReference type="EMBL" id="KOY82300.1"/>
    </source>
</evidence>
<dbReference type="InterPro" id="IPR009057">
    <property type="entry name" value="Homeodomain-like_sf"/>
</dbReference>
<dbReference type="PANTHER" id="PTHR43280">
    <property type="entry name" value="ARAC-FAMILY TRANSCRIPTIONAL REGULATOR"/>
    <property type="match status" value="1"/>
</dbReference>
<dbReference type="STRING" id="33935.ADM90_11765"/>